<dbReference type="WBParaSite" id="ES5_v2.g9751.t1">
    <property type="protein sequence ID" value="ES5_v2.g9751.t1"/>
    <property type="gene ID" value="ES5_v2.g9751"/>
</dbReference>
<protein>
    <submittedName>
        <fullName evidence="2">Uncharacterized protein</fullName>
    </submittedName>
</protein>
<organism evidence="1 2">
    <name type="scientific">Panagrolaimus sp. ES5</name>
    <dbReference type="NCBI Taxonomy" id="591445"/>
    <lineage>
        <taxon>Eukaryota</taxon>
        <taxon>Metazoa</taxon>
        <taxon>Ecdysozoa</taxon>
        <taxon>Nematoda</taxon>
        <taxon>Chromadorea</taxon>
        <taxon>Rhabditida</taxon>
        <taxon>Tylenchina</taxon>
        <taxon>Panagrolaimomorpha</taxon>
        <taxon>Panagrolaimoidea</taxon>
        <taxon>Panagrolaimidae</taxon>
        <taxon>Panagrolaimus</taxon>
    </lineage>
</organism>
<evidence type="ECO:0000313" key="2">
    <source>
        <dbReference type="WBParaSite" id="ES5_v2.g9751.t1"/>
    </source>
</evidence>
<sequence>MNSFGTNIYIFLFVRISITVKGQTSENDIYENDDRKRAGGRGFDLAAINSNLLMSDKRAGGRGFLTNSFSNEINKRGGARGFSNNEEYHSAERRAGGRAFLMPESGADEIIISNKRAGGRPFYGMSDWKRAGGRLFHFYDAPMIKRAGGRGFVSSPDEEALMQKRAGGRSFAHYFGENAFFPKRAGSRPFYATNSWRGYPL</sequence>
<name>A0AC34GXY2_9BILA</name>
<dbReference type="Proteomes" id="UP000887579">
    <property type="component" value="Unplaced"/>
</dbReference>
<proteinExistence type="predicted"/>
<reference evidence="2" key="1">
    <citation type="submission" date="2022-11" db="UniProtKB">
        <authorList>
            <consortium name="WormBaseParasite"/>
        </authorList>
    </citation>
    <scope>IDENTIFICATION</scope>
</reference>
<accession>A0AC34GXY2</accession>
<evidence type="ECO:0000313" key="1">
    <source>
        <dbReference type="Proteomes" id="UP000887579"/>
    </source>
</evidence>